<keyword evidence="2" id="KW-1185">Reference proteome</keyword>
<proteinExistence type="predicted"/>
<accession>A0A7W6ACF5</accession>
<dbReference type="Proteomes" id="UP000538670">
    <property type="component" value="Unassembled WGS sequence"/>
</dbReference>
<sequence>MTPEWSRPEKIDTIGEREKPVAIEADSAERAALAKRFGLLSIDRLQADLVVRRDAPGILVTGTVRSAVVQPCSVTGEPVPATVDEPVALRFVEPAAYGTDEEIELSGDTLDTIEIEGGAIDLGEAAAETMALALDPFPRSPHAAAVLKEAGVISEEEARPLGALAGLKAKLEGKG</sequence>
<dbReference type="Pfam" id="PF02620">
    <property type="entry name" value="YceD"/>
    <property type="match status" value="1"/>
</dbReference>
<evidence type="ECO:0000313" key="1">
    <source>
        <dbReference type="EMBL" id="MBB3879413.1"/>
    </source>
</evidence>
<dbReference type="AlphaFoldDB" id="A0A7W6ACF5"/>
<reference evidence="1 2" key="1">
    <citation type="submission" date="2020-08" db="EMBL/GenBank/DDBJ databases">
        <title>Genomic Encyclopedia of Type Strains, Phase IV (KMG-IV): sequencing the most valuable type-strain genomes for metagenomic binning, comparative biology and taxonomic classification.</title>
        <authorList>
            <person name="Goeker M."/>
        </authorList>
    </citation>
    <scope>NUCLEOTIDE SEQUENCE [LARGE SCALE GENOMIC DNA]</scope>
    <source>
        <strain evidence="1 2">DSM 19512</strain>
    </source>
</reference>
<dbReference type="EMBL" id="JACIDH010000006">
    <property type="protein sequence ID" value="MBB3879413.1"/>
    <property type="molecule type" value="Genomic_DNA"/>
</dbReference>
<dbReference type="RefSeq" id="WP_183951592.1">
    <property type="nucleotide sequence ID" value="NZ_JACIDH010000006.1"/>
</dbReference>
<dbReference type="InterPro" id="IPR003772">
    <property type="entry name" value="YceD"/>
</dbReference>
<organism evidence="1 2">
    <name type="scientific">Sphingomonas pseudosanguinis</name>
    <dbReference type="NCBI Taxonomy" id="413712"/>
    <lineage>
        <taxon>Bacteria</taxon>
        <taxon>Pseudomonadati</taxon>
        <taxon>Pseudomonadota</taxon>
        <taxon>Alphaproteobacteria</taxon>
        <taxon>Sphingomonadales</taxon>
        <taxon>Sphingomonadaceae</taxon>
        <taxon>Sphingomonas</taxon>
    </lineage>
</organism>
<name>A0A7W6ACF5_9SPHN</name>
<evidence type="ECO:0000313" key="2">
    <source>
        <dbReference type="Proteomes" id="UP000538670"/>
    </source>
</evidence>
<protein>
    <submittedName>
        <fullName evidence="1">Uncharacterized metal-binding protein YceD (DUF177 family)</fullName>
    </submittedName>
</protein>
<comment type="caution">
    <text evidence="1">The sequence shown here is derived from an EMBL/GenBank/DDBJ whole genome shotgun (WGS) entry which is preliminary data.</text>
</comment>
<gene>
    <name evidence="1" type="ORF">GGR48_001840</name>
</gene>